<feature type="compositionally biased region" description="Low complexity" evidence="1">
    <location>
        <begin position="11"/>
        <end position="27"/>
    </location>
</feature>
<dbReference type="Proteomes" id="UP001301769">
    <property type="component" value="Unassembled WGS sequence"/>
</dbReference>
<sequence length="155" mass="16130">MSDNQPDPYESTTTLSSQFSTSTATSTNPLLLDGNGKPKKEKKSLYRRYHDAKTGRNKTISDEELLKYTGKTKEQIVDWGKNAPGVAGNQLAGKLAMGGTTGLGGMAAGEGFGGWGTNAGREPKVGPDGKELKKMKKGENSTSSVAAGGGSEGQS</sequence>
<evidence type="ECO:0000256" key="1">
    <source>
        <dbReference type="SAM" id="MobiDB-lite"/>
    </source>
</evidence>
<evidence type="ECO:0000313" key="3">
    <source>
        <dbReference type="Proteomes" id="UP001301769"/>
    </source>
</evidence>
<accession>A0AAN7B4A1</accession>
<dbReference type="AlphaFoldDB" id="A0AAN7B4A1"/>
<gene>
    <name evidence="2" type="ORF">QBC37DRAFT_351297</name>
</gene>
<feature type="region of interest" description="Disordered" evidence="1">
    <location>
        <begin position="1"/>
        <end position="44"/>
    </location>
</feature>
<reference evidence="2" key="2">
    <citation type="submission" date="2023-05" db="EMBL/GenBank/DDBJ databases">
        <authorList>
            <consortium name="Lawrence Berkeley National Laboratory"/>
            <person name="Steindorff A."/>
            <person name="Hensen N."/>
            <person name="Bonometti L."/>
            <person name="Westerberg I."/>
            <person name="Brannstrom I.O."/>
            <person name="Guillou S."/>
            <person name="Cros-Aarteil S."/>
            <person name="Calhoun S."/>
            <person name="Haridas S."/>
            <person name="Kuo A."/>
            <person name="Mondo S."/>
            <person name="Pangilinan J."/>
            <person name="Riley R."/>
            <person name="Labutti K."/>
            <person name="Andreopoulos B."/>
            <person name="Lipzen A."/>
            <person name="Chen C."/>
            <person name="Yanf M."/>
            <person name="Daum C."/>
            <person name="Ng V."/>
            <person name="Clum A."/>
            <person name="Ohm R."/>
            <person name="Martin F."/>
            <person name="Silar P."/>
            <person name="Natvig D."/>
            <person name="Lalanne C."/>
            <person name="Gautier V."/>
            <person name="Ament-Velasquez S.L."/>
            <person name="Kruys A."/>
            <person name="Hutchinson M.I."/>
            <person name="Powell A.J."/>
            <person name="Barry K."/>
            <person name="Miller A.N."/>
            <person name="Grigoriev I.V."/>
            <person name="Debuchy R."/>
            <person name="Gladieux P."/>
            <person name="Thoren M.H."/>
            <person name="Johannesson H."/>
        </authorList>
    </citation>
    <scope>NUCLEOTIDE SEQUENCE</scope>
    <source>
        <strain evidence="2">PSN293</strain>
    </source>
</reference>
<proteinExistence type="predicted"/>
<feature type="region of interest" description="Disordered" evidence="1">
    <location>
        <begin position="111"/>
        <end position="155"/>
    </location>
</feature>
<reference evidence="2" key="1">
    <citation type="journal article" date="2023" name="Mol. Phylogenet. Evol.">
        <title>Genome-scale phylogeny and comparative genomics of the fungal order Sordariales.</title>
        <authorList>
            <person name="Hensen N."/>
            <person name="Bonometti L."/>
            <person name="Westerberg I."/>
            <person name="Brannstrom I.O."/>
            <person name="Guillou S."/>
            <person name="Cros-Aarteil S."/>
            <person name="Calhoun S."/>
            <person name="Haridas S."/>
            <person name="Kuo A."/>
            <person name="Mondo S."/>
            <person name="Pangilinan J."/>
            <person name="Riley R."/>
            <person name="LaButti K."/>
            <person name="Andreopoulos B."/>
            <person name="Lipzen A."/>
            <person name="Chen C."/>
            <person name="Yan M."/>
            <person name="Daum C."/>
            <person name="Ng V."/>
            <person name="Clum A."/>
            <person name="Steindorff A."/>
            <person name="Ohm R.A."/>
            <person name="Martin F."/>
            <person name="Silar P."/>
            <person name="Natvig D.O."/>
            <person name="Lalanne C."/>
            <person name="Gautier V."/>
            <person name="Ament-Velasquez S.L."/>
            <person name="Kruys A."/>
            <person name="Hutchinson M.I."/>
            <person name="Powell A.J."/>
            <person name="Barry K."/>
            <person name="Miller A.N."/>
            <person name="Grigoriev I.V."/>
            <person name="Debuchy R."/>
            <person name="Gladieux P."/>
            <person name="Hiltunen Thoren M."/>
            <person name="Johannesson H."/>
        </authorList>
    </citation>
    <scope>NUCLEOTIDE SEQUENCE</scope>
    <source>
        <strain evidence="2">PSN293</strain>
    </source>
</reference>
<dbReference type="EMBL" id="MU858195">
    <property type="protein sequence ID" value="KAK4209754.1"/>
    <property type="molecule type" value="Genomic_DNA"/>
</dbReference>
<feature type="compositionally biased region" description="Basic and acidic residues" evidence="1">
    <location>
        <begin position="121"/>
        <end position="132"/>
    </location>
</feature>
<organism evidence="2 3">
    <name type="scientific">Rhypophila decipiens</name>
    <dbReference type="NCBI Taxonomy" id="261697"/>
    <lineage>
        <taxon>Eukaryota</taxon>
        <taxon>Fungi</taxon>
        <taxon>Dikarya</taxon>
        <taxon>Ascomycota</taxon>
        <taxon>Pezizomycotina</taxon>
        <taxon>Sordariomycetes</taxon>
        <taxon>Sordariomycetidae</taxon>
        <taxon>Sordariales</taxon>
        <taxon>Naviculisporaceae</taxon>
        <taxon>Rhypophila</taxon>
    </lineage>
</organism>
<evidence type="ECO:0000313" key="2">
    <source>
        <dbReference type="EMBL" id="KAK4209754.1"/>
    </source>
</evidence>
<protein>
    <submittedName>
        <fullName evidence="2">Uncharacterized protein</fullName>
    </submittedName>
</protein>
<comment type="caution">
    <text evidence="2">The sequence shown here is derived from an EMBL/GenBank/DDBJ whole genome shotgun (WGS) entry which is preliminary data.</text>
</comment>
<keyword evidence="3" id="KW-1185">Reference proteome</keyword>
<name>A0AAN7B4A1_9PEZI</name>